<evidence type="ECO:0000313" key="2">
    <source>
        <dbReference type="Proteomes" id="UP000237889"/>
    </source>
</evidence>
<name>A0A2S0NAA1_9HYPH</name>
<dbReference type="PIRSF" id="PIRSF033328">
    <property type="entry name" value="Phest_Mll4975"/>
    <property type="match status" value="1"/>
</dbReference>
<organism evidence="1 2">
    <name type="scientific">Phreatobacter cathodiphilus</name>
    <dbReference type="NCBI Taxonomy" id="1868589"/>
    <lineage>
        <taxon>Bacteria</taxon>
        <taxon>Pseudomonadati</taxon>
        <taxon>Pseudomonadota</taxon>
        <taxon>Alphaproteobacteria</taxon>
        <taxon>Hyphomicrobiales</taxon>
        <taxon>Phreatobacteraceae</taxon>
        <taxon>Phreatobacter</taxon>
    </lineage>
</organism>
<keyword evidence="2" id="KW-1185">Reference proteome</keyword>
<dbReference type="NCBIfam" id="TIGR03223">
    <property type="entry name" value="Phn_opern_protn"/>
    <property type="match status" value="1"/>
</dbReference>
<dbReference type="InterPro" id="IPR009389">
    <property type="entry name" value="DUF1045"/>
</dbReference>
<sequence>MTARYALYAAPAPDAQLWRFGSSVIGYDAATAADAPFPDGSPFDAPDWPALTEDPQRYGFHGTLKPPFALAEGRSEADLLEAAMLFAERRRAFTIPALKVSLIGAFVALVPDGPAPELDALAADCVRDFDAFRAPLTEADRARRLRSPLSERQIAHLDAWGYPHVFEDFRFHMTLTGRLDEARREPVRAALAERYRAVAAPLAVDALCLFRQPDRAGRFAILARFPFEA</sequence>
<reference evidence="1 2" key="1">
    <citation type="submission" date="2018-03" db="EMBL/GenBank/DDBJ databases">
        <title>Genome sequencing of Phreatobacter sp.</title>
        <authorList>
            <person name="Kim S.-J."/>
            <person name="Heo J."/>
            <person name="Kwon S.-W."/>
        </authorList>
    </citation>
    <scope>NUCLEOTIDE SEQUENCE [LARGE SCALE GENOMIC DNA]</scope>
    <source>
        <strain evidence="1 2">S-12</strain>
    </source>
</reference>
<evidence type="ECO:0000313" key="1">
    <source>
        <dbReference type="EMBL" id="AVO44853.1"/>
    </source>
</evidence>
<dbReference type="AlphaFoldDB" id="A0A2S0NAA1"/>
<dbReference type="EMBL" id="CP027668">
    <property type="protein sequence ID" value="AVO44853.1"/>
    <property type="molecule type" value="Genomic_DNA"/>
</dbReference>
<protein>
    <submittedName>
        <fullName evidence="1">Phosphonate metabolism protein</fullName>
    </submittedName>
</protein>
<proteinExistence type="predicted"/>
<gene>
    <name evidence="1" type="ORF">C6569_07145</name>
</gene>
<dbReference type="Pfam" id="PF06299">
    <property type="entry name" value="DUF1045"/>
    <property type="match status" value="1"/>
</dbReference>
<dbReference type="Gene3D" id="3.90.1140.10">
    <property type="entry name" value="Cyclic phosphodiesterase"/>
    <property type="match status" value="1"/>
</dbReference>
<dbReference type="RefSeq" id="WP_106748194.1">
    <property type="nucleotide sequence ID" value="NZ_CP027668.1"/>
</dbReference>
<dbReference type="Proteomes" id="UP000237889">
    <property type="component" value="Chromosome"/>
</dbReference>
<dbReference type="OrthoDB" id="4954742at2"/>
<accession>A0A2S0NAA1</accession>
<dbReference type="KEGG" id="phr:C6569_07145"/>